<feature type="domain" description="Glycosyl hydrolase family 36 N-terminal" evidence="6">
    <location>
        <begin position="26"/>
        <end position="274"/>
    </location>
</feature>
<evidence type="ECO:0000259" key="5">
    <source>
        <dbReference type="Pfam" id="PF16874"/>
    </source>
</evidence>
<dbReference type="CDD" id="cd14791">
    <property type="entry name" value="GH36"/>
    <property type="match status" value="1"/>
</dbReference>
<dbReference type="InterPro" id="IPR031705">
    <property type="entry name" value="Glyco_hydro_36_C"/>
</dbReference>
<dbReference type="Gene3D" id="2.70.98.60">
    <property type="entry name" value="alpha-galactosidase from lactobacil brevis"/>
    <property type="match status" value="1"/>
</dbReference>
<dbReference type="SUPFAM" id="SSF51445">
    <property type="entry name" value="(Trans)glycosidases"/>
    <property type="match status" value="1"/>
</dbReference>
<dbReference type="InterPro" id="IPR050985">
    <property type="entry name" value="Alpha-glycosidase_related"/>
</dbReference>
<keyword evidence="3 7" id="KW-0378">Hydrolase</keyword>
<comment type="catalytic activity">
    <reaction evidence="1">
        <text>Hydrolysis of terminal, non-reducing alpha-D-galactose residues in alpha-D-galactosides, including galactose oligosaccharides, galactomannans and galactolipids.</text>
        <dbReference type="EC" id="3.2.1.22"/>
    </reaction>
</comment>
<dbReference type="InterPro" id="IPR002252">
    <property type="entry name" value="Glyco_hydro_36"/>
</dbReference>
<dbReference type="InterPro" id="IPR013780">
    <property type="entry name" value="Glyco_hydro_b"/>
</dbReference>
<sequence>MSAGDGYAVLRAAGVSLVLDLVGVMPQVLHWGADLGDLGPEGVDALRESGATARVANSPETPRAVTLLPVERDAWAGLPGIEGHRAGTATTPRPELVAADVEVPADGAGGRVRLDVREPIADLALTAEVELEATGVLRVRWTVTPGVEGGASGAGREVYDLSHVAALLPLPARAGEVLDFSGRWSREREPQRVPLVDGDHVREVRRGKPGADSPYLVAAGTPGFGHRSGEVWAAHVAWSGDQRWIVQRLSEGAGAHAAVLGGGELLRAGEVRLAAGESYTTPDVLFAWSDAGLDGIADRFHRRTRARRPRRRPQPLVLNTWEAVYFDHDLGLLTELVDRAARVGVERIVLDDGWFRGRRDDTAGLGDWQVETAVWPDGLDPFVSRVRAAGMEFGLWFEPEMVSLDSDLAREHPEWLLAPSAGVGTSFRNQYVLDVAHPDAYAYLRDAISELVERYGIDYIKWDHNRDLLEAVIRGGAAGDRPGVRRQTLALYALLDELHERHPALEIESCSAGGGRMDLGILDRTERVWTSDCNDPVERQQIQRWSEVLLPPELLGSHVGAARAHTTNRVTDLSFRLVTAAFAAPGIEWDITGCTEDEMVRLTQWAAFVKSRRDLLHGGVRVHADLADEQTLLHGTVSEDRTRALFAWVRLASSAGPQVARVPFPGLDRDRDYVVRVPDAFGPTAVHGREPAWLEQARRAGGFRVPGAVLASAGVTLPVLQPASGLVLELTAE</sequence>
<dbReference type="InterPro" id="IPR013785">
    <property type="entry name" value="Aldolase_TIM"/>
</dbReference>
<evidence type="ECO:0000256" key="4">
    <source>
        <dbReference type="ARBA" id="ARBA00023295"/>
    </source>
</evidence>
<evidence type="ECO:0000313" key="8">
    <source>
        <dbReference type="Proteomes" id="UP001611580"/>
    </source>
</evidence>
<gene>
    <name evidence="7" type="ORF">ACH47X_20460</name>
</gene>
<comment type="caution">
    <text evidence="7">The sequence shown here is derived from an EMBL/GenBank/DDBJ whole genome shotgun (WGS) entry which is preliminary data.</text>
</comment>
<dbReference type="Proteomes" id="UP001611580">
    <property type="component" value="Unassembled WGS sequence"/>
</dbReference>
<dbReference type="InterPro" id="IPR000111">
    <property type="entry name" value="Glyco_hydro_27/36_CS"/>
</dbReference>
<reference evidence="7 8" key="1">
    <citation type="submission" date="2024-10" db="EMBL/GenBank/DDBJ databases">
        <title>The Natural Products Discovery Center: Release of the First 8490 Sequenced Strains for Exploring Actinobacteria Biosynthetic Diversity.</title>
        <authorList>
            <person name="Kalkreuter E."/>
            <person name="Kautsar S.A."/>
            <person name="Yang D."/>
            <person name="Bader C.D."/>
            <person name="Teijaro C.N."/>
            <person name="Fluegel L."/>
            <person name="Davis C.M."/>
            <person name="Simpson J.R."/>
            <person name="Lauterbach L."/>
            <person name="Steele A.D."/>
            <person name="Gui C."/>
            <person name="Meng S."/>
            <person name="Li G."/>
            <person name="Viehrig K."/>
            <person name="Ye F."/>
            <person name="Su P."/>
            <person name="Kiefer A.F."/>
            <person name="Nichols A."/>
            <person name="Cepeda A.J."/>
            <person name="Yan W."/>
            <person name="Fan B."/>
            <person name="Jiang Y."/>
            <person name="Adhikari A."/>
            <person name="Zheng C.-J."/>
            <person name="Schuster L."/>
            <person name="Cowan T.M."/>
            <person name="Smanski M.J."/>
            <person name="Chevrette M.G."/>
            <person name="De Carvalho L.P.S."/>
            <person name="Shen B."/>
        </authorList>
    </citation>
    <scope>NUCLEOTIDE SEQUENCE [LARGE SCALE GENOMIC DNA]</scope>
    <source>
        <strain evidence="7 8">NPDC019481</strain>
    </source>
</reference>
<dbReference type="InterPro" id="IPR031704">
    <property type="entry name" value="Glyco_hydro_36_N"/>
</dbReference>
<dbReference type="Gene3D" id="2.60.40.1180">
    <property type="entry name" value="Golgi alpha-mannosidase II"/>
    <property type="match status" value="1"/>
</dbReference>
<dbReference type="PROSITE" id="PS00512">
    <property type="entry name" value="ALPHA_GALACTOSIDASE"/>
    <property type="match status" value="1"/>
</dbReference>
<proteinExistence type="predicted"/>
<dbReference type="InterPro" id="IPR017853">
    <property type="entry name" value="GH"/>
</dbReference>
<protein>
    <recommendedName>
        <fullName evidence="2">alpha-galactosidase</fullName>
        <ecNumber evidence="2">3.2.1.22</ecNumber>
    </recommendedName>
</protein>
<evidence type="ECO:0000256" key="3">
    <source>
        <dbReference type="ARBA" id="ARBA00022801"/>
    </source>
</evidence>
<dbReference type="PANTHER" id="PTHR43053">
    <property type="entry name" value="GLYCOSIDASE FAMILY 31"/>
    <property type="match status" value="1"/>
</dbReference>
<evidence type="ECO:0000256" key="2">
    <source>
        <dbReference type="ARBA" id="ARBA00012755"/>
    </source>
</evidence>
<evidence type="ECO:0000256" key="1">
    <source>
        <dbReference type="ARBA" id="ARBA00001255"/>
    </source>
</evidence>
<dbReference type="Pfam" id="PF16874">
    <property type="entry name" value="Glyco_hydro_36C"/>
    <property type="match status" value="1"/>
</dbReference>
<dbReference type="GO" id="GO:0004557">
    <property type="term" value="F:alpha-galactosidase activity"/>
    <property type="evidence" value="ECO:0007669"/>
    <property type="project" value="UniProtKB-EC"/>
</dbReference>
<dbReference type="PANTHER" id="PTHR43053:SF3">
    <property type="entry name" value="ALPHA-GALACTOSIDASE C-RELATED"/>
    <property type="match status" value="1"/>
</dbReference>
<feature type="domain" description="Glycosyl hydrolase family 36 C-terminal" evidence="5">
    <location>
        <begin position="636"/>
        <end position="720"/>
    </location>
</feature>
<keyword evidence="4 7" id="KW-0326">Glycosidase</keyword>
<dbReference type="InterPro" id="IPR038417">
    <property type="entry name" value="Alpga-gal_N_sf"/>
</dbReference>
<evidence type="ECO:0000259" key="6">
    <source>
        <dbReference type="Pfam" id="PF16875"/>
    </source>
</evidence>
<dbReference type="EC" id="3.2.1.22" evidence="2"/>
<dbReference type="EMBL" id="JBIRYI010000013">
    <property type="protein sequence ID" value="MFI2489295.1"/>
    <property type="molecule type" value="Genomic_DNA"/>
</dbReference>
<dbReference type="Pfam" id="PF02065">
    <property type="entry name" value="Melibiase"/>
    <property type="match status" value="1"/>
</dbReference>
<keyword evidence="8" id="KW-1185">Reference proteome</keyword>
<organism evidence="7 8">
    <name type="scientific">Promicromonospora kroppenstedtii</name>
    <dbReference type="NCBI Taxonomy" id="440482"/>
    <lineage>
        <taxon>Bacteria</taxon>
        <taxon>Bacillati</taxon>
        <taxon>Actinomycetota</taxon>
        <taxon>Actinomycetes</taxon>
        <taxon>Micrococcales</taxon>
        <taxon>Promicromonosporaceae</taxon>
        <taxon>Promicromonospora</taxon>
    </lineage>
</organism>
<evidence type="ECO:0000313" key="7">
    <source>
        <dbReference type="EMBL" id="MFI2489295.1"/>
    </source>
</evidence>
<dbReference type="RefSeq" id="WP_397406419.1">
    <property type="nucleotide sequence ID" value="NZ_JBIRYI010000013.1"/>
</dbReference>
<dbReference type="Gene3D" id="3.20.20.70">
    <property type="entry name" value="Aldolase class I"/>
    <property type="match status" value="1"/>
</dbReference>
<name>A0ABW7XP26_9MICO</name>
<dbReference type="PRINTS" id="PR00743">
    <property type="entry name" value="GLHYDRLASE36"/>
</dbReference>
<dbReference type="Pfam" id="PF16875">
    <property type="entry name" value="Glyco_hydro_36N"/>
    <property type="match status" value="1"/>
</dbReference>
<accession>A0ABW7XP26</accession>